<organism evidence="9 10">
    <name type="scientific">Tenggerimyces flavus</name>
    <dbReference type="NCBI Taxonomy" id="1708749"/>
    <lineage>
        <taxon>Bacteria</taxon>
        <taxon>Bacillati</taxon>
        <taxon>Actinomycetota</taxon>
        <taxon>Actinomycetes</taxon>
        <taxon>Propionibacteriales</taxon>
        <taxon>Nocardioidaceae</taxon>
        <taxon>Tenggerimyces</taxon>
    </lineage>
</organism>
<keyword evidence="5 9" id="KW-0378">Hydrolase</keyword>
<keyword evidence="2" id="KW-0819">tRNA processing</keyword>
<proteinExistence type="predicted"/>
<dbReference type="InterPro" id="IPR020539">
    <property type="entry name" value="RNase_P_CS"/>
</dbReference>
<dbReference type="InterPro" id="IPR014721">
    <property type="entry name" value="Ribsml_uS5_D2-typ_fold_subgr"/>
</dbReference>
<sequence>MRRSDDFATAVRRGRRAGRPTLVGHLGRTSEDASALVGFVVNRAVGNAVVRNAVRRRLRHLLRDRLSALEPGSRFVVRALPAAATATTDQLARDLDAVLHTLEGRGRDRASDPSRVTSKARCQP</sequence>
<name>A0ABV7YHT0_9ACTN</name>
<evidence type="ECO:0000256" key="4">
    <source>
        <dbReference type="ARBA" id="ARBA00022759"/>
    </source>
</evidence>
<dbReference type="GO" id="GO:0004526">
    <property type="term" value="F:ribonuclease P activity"/>
    <property type="evidence" value="ECO:0007669"/>
    <property type="project" value="UniProtKB-EC"/>
</dbReference>
<dbReference type="NCBIfam" id="TIGR00188">
    <property type="entry name" value="rnpA"/>
    <property type="match status" value="1"/>
</dbReference>
<dbReference type="PANTHER" id="PTHR33992:SF1">
    <property type="entry name" value="RIBONUCLEASE P PROTEIN COMPONENT"/>
    <property type="match status" value="1"/>
</dbReference>
<evidence type="ECO:0000256" key="1">
    <source>
        <dbReference type="ARBA" id="ARBA00002663"/>
    </source>
</evidence>
<dbReference type="PANTHER" id="PTHR33992">
    <property type="entry name" value="RIBONUCLEASE P PROTEIN COMPONENT"/>
    <property type="match status" value="1"/>
</dbReference>
<dbReference type="InterPro" id="IPR000100">
    <property type="entry name" value="RNase_P"/>
</dbReference>
<comment type="function">
    <text evidence="1">RNaseP catalyzes the removal of the 5'-leader sequence from pre-tRNA to produce the mature 5'-terminus. It can also cleave other RNA substrates such as 4.5S RNA. The protein component plays an auxiliary but essential role in vivo by binding to the 5'-leader sequence and broadening the substrate specificity of the ribozyme.</text>
</comment>
<dbReference type="RefSeq" id="WP_239554473.1">
    <property type="nucleotide sequence ID" value="NZ_JAFBCM010000001.1"/>
</dbReference>
<comment type="caution">
    <text evidence="9">The sequence shown here is derived from an EMBL/GenBank/DDBJ whole genome shotgun (WGS) entry which is preliminary data.</text>
</comment>
<keyword evidence="3" id="KW-0540">Nuclease</keyword>
<dbReference type="EMBL" id="JBHRZH010000019">
    <property type="protein sequence ID" value="MFC3763614.1"/>
    <property type="molecule type" value="Genomic_DNA"/>
</dbReference>
<evidence type="ECO:0000313" key="10">
    <source>
        <dbReference type="Proteomes" id="UP001595699"/>
    </source>
</evidence>
<dbReference type="Gene3D" id="3.30.230.10">
    <property type="match status" value="1"/>
</dbReference>
<feature type="region of interest" description="Disordered" evidence="8">
    <location>
        <begin position="104"/>
        <end position="124"/>
    </location>
</feature>
<dbReference type="Proteomes" id="UP001595699">
    <property type="component" value="Unassembled WGS sequence"/>
</dbReference>
<evidence type="ECO:0000256" key="6">
    <source>
        <dbReference type="ARBA" id="ARBA00022884"/>
    </source>
</evidence>
<dbReference type="PROSITE" id="PS00648">
    <property type="entry name" value="RIBONUCLEASE_P"/>
    <property type="match status" value="1"/>
</dbReference>
<evidence type="ECO:0000256" key="8">
    <source>
        <dbReference type="SAM" id="MobiDB-lite"/>
    </source>
</evidence>
<keyword evidence="4" id="KW-0255">Endonuclease</keyword>
<gene>
    <name evidence="9" type="primary">rnpA</name>
    <name evidence="9" type="ORF">ACFOUW_22435</name>
</gene>
<accession>A0ABV7YHT0</accession>
<reference evidence="10" key="1">
    <citation type="journal article" date="2019" name="Int. J. Syst. Evol. Microbiol.">
        <title>The Global Catalogue of Microorganisms (GCM) 10K type strain sequencing project: providing services to taxonomists for standard genome sequencing and annotation.</title>
        <authorList>
            <consortium name="The Broad Institute Genomics Platform"/>
            <consortium name="The Broad Institute Genome Sequencing Center for Infectious Disease"/>
            <person name="Wu L."/>
            <person name="Ma J."/>
        </authorList>
    </citation>
    <scope>NUCLEOTIDE SEQUENCE [LARGE SCALE GENOMIC DNA]</scope>
    <source>
        <strain evidence="10">CGMCC 4.7241</strain>
    </source>
</reference>
<evidence type="ECO:0000256" key="3">
    <source>
        <dbReference type="ARBA" id="ARBA00022722"/>
    </source>
</evidence>
<evidence type="ECO:0000313" key="9">
    <source>
        <dbReference type="EMBL" id="MFC3763614.1"/>
    </source>
</evidence>
<dbReference type="SUPFAM" id="SSF54211">
    <property type="entry name" value="Ribosomal protein S5 domain 2-like"/>
    <property type="match status" value="1"/>
</dbReference>
<protein>
    <recommendedName>
        <fullName evidence="7">Ribonuclease P protein component</fullName>
        <ecNumber evidence="7">3.1.26.5</ecNumber>
    </recommendedName>
</protein>
<keyword evidence="6" id="KW-0694">RNA-binding</keyword>
<evidence type="ECO:0000256" key="5">
    <source>
        <dbReference type="ARBA" id="ARBA00022801"/>
    </source>
</evidence>
<keyword evidence="10" id="KW-1185">Reference proteome</keyword>
<dbReference type="InterPro" id="IPR020568">
    <property type="entry name" value="Ribosomal_Su5_D2-typ_SF"/>
</dbReference>
<dbReference type="Pfam" id="PF00825">
    <property type="entry name" value="Ribonuclease_P"/>
    <property type="match status" value="1"/>
</dbReference>
<evidence type="ECO:0000256" key="7">
    <source>
        <dbReference type="NCBIfam" id="TIGR00188"/>
    </source>
</evidence>
<evidence type="ECO:0000256" key="2">
    <source>
        <dbReference type="ARBA" id="ARBA00022694"/>
    </source>
</evidence>
<dbReference type="EC" id="3.1.26.5" evidence="7"/>